<dbReference type="PANTHER" id="PTHR22916">
    <property type="entry name" value="GLYCOSYLTRANSFERASE"/>
    <property type="match status" value="1"/>
</dbReference>
<comment type="caution">
    <text evidence="2">The sequence shown here is derived from an EMBL/GenBank/DDBJ whole genome shotgun (WGS) entry which is preliminary data.</text>
</comment>
<keyword evidence="2" id="KW-0808">Transferase</keyword>
<reference evidence="2" key="1">
    <citation type="submission" date="2019-05" db="EMBL/GenBank/DDBJ databases">
        <title>Whole genome sequencing of Pseudanabaena catenata USMAC16.</title>
        <authorList>
            <person name="Khan Z."/>
            <person name="Omar W.M."/>
            <person name="Convey P."/>
            <person name="Merican F."/>
            <person name="Najimudin N."/>
        </authorList>
    </citation>
    <scope>NUCLEOTIDE SEQUENCE</scope>
    <source>
        <strain evidence="2">USMAC16</strain>
    </source>
</reference>
<dbReference type="Gene3D" id="3.90.550.10">
    <property type="entry name" value="Spore Coat Polysaccharide Biosynthesis Protein SpsA, Chain A"/>
    <property type="match status" value="1"/>
</dbReference>
<sequence length="313" mass="35499">MKPSISVCITTYHRPKFLKEALHSVLEQSLQPIEIVIGDDSRDDVTEKMILDMQKSCQIPISYTRHSPSLGQARNVNFIYAKAQGHKIVLLHDDDLLLPNALEDLHSCWDINPDLVAAYGKQYIMSEEGEVDLEQSHNLNQMFFRTSDRAGLQKSSVEAAILHQFPNDCFMILASAAKDIKWRSYEEVGNGGEFDFSLQLGLKYKNFFFLDTYTAKYRLSRAAMSKSDNDDAAAQSFNIVLNTDVPEELAWAKEFELKRAAPIAILQSINLGKKKQALDIYFSKYHPLSKRLSLGGIRRLLKLLLPRSLGKLL</sequence>
<evidence type="ECO:0000259" key="1">
    <source>
        <dbReference type="Pfam" id="PF00535"/>
    </source>
</evidence>
<dbReference type="EC" id="2.4.-.-" evidence="2"/>
<dbReference type="Proteomes" id="UP001152872">
    <property type="component" value="Unassembled WGS sequence"/>
</dbReference>
<gene>
    <name evidence="2" type="ORF">FEV09_23180</name>
</gene>
<dbReference type="RefSeq" id="WP_009629668.1">
    <property type="nucleotide sequence ID" value="NZ_VBTY01000367.1"/>
</dbReference>
<dbReference type="AlphaFoldDB" id="A0A9X4MDI3"/>
<dbReference type="Pfam" id="PF00535">
    <property type="entry name" value="Glycos_transf_2"/>
    <property type="match status" value="1"/>
</dbReference>
<dbReference type="SUPFAM" id="SSF53448">
    <property type="entry name" value="Nucleotide-diphospho-sugar transferases"/>
    <property type="match status" value="1"/>
</dbReference>
<dbReference type="PANTHER" id="PTHR22916:SF3">
    <property type="entry name" value="UDP-GLCNAC:BETAGAL BETA-1,3-N-ACETYLGLUCOSAMINYLTRANSFERASE-LIKE PROTEIN 1"/>
    <property type="match status" value="1"/>
</dbReference>
<name>A0A9X4MDI3_9CYAN</name>
<proteinExistence type="predicted"/>
<keyword evidence="2" id="KW-0328">Glycosyltransferase</keyword>
<dbReference type="CDD" id="cd00761">
    <property type="entry name" value="Glyco_tranf_GTA_type"/>
    <property type="match status" value="1"/>
</dbReference>
<dbReference type="InterPro" id="IPR029044">
    <property type="entry name" value="Nucleotide-diphossugar_trans"/>
</dbReference>
<accession>A0A9X4MDI3</accession>
<dbReference type="InterPro" id="IPR001173">
    <property type="entry name" value="Glyco_trans_2-like"/>
</dbReference>
<feature type="domain" description="Glycosyltransferase 2-like" evidence="1">
    <location>
        <begin position="6"/>
        <end position="144"/>
    </location>
</feature>
<evidence type="ECO:0000313" key="3">
    <source>
        <dbReference type="Proteomes" id="UP001152872"/>
    </source>
</evidence>
<keyword evidence="3" id="KW-1185">Reference proteome</keyword>
<dbReference type="EMBL" id="VBTY01000367">
    <property type="protein sequence ID" value="MDG3497433.1"/>
    <property type="molecule type" value="Genomic_DNA"/>
</dbReference>
<organism evidence="2 3">
    <name type="scientific">Pseudanabaena catenata USMAC16</name>
    <dbReference type="NCBI Taxonomy" id="1855837"/>
    <lineage>
        <taxon>Bacteria</taxon>
        <taxon>Bacillati</taxon>
        <taxon>Cyanobacteriota</taxon>
        <taxon>Cyanophyceae</taxon>
        <taxon>Pseudanabaenales</taxon>
        <taxon>Pseudanabaenaceae</taxon>
        <taxon>Pseudanabaena</taxon>
    </lineage>
</organism>
<protein>
    <submittedName>
        <fullName evidence="2">Glycosyltransferase family A protein</fullName>
        <ecNumber evidence="2">2.4.-.-</ecNumber>
    </submittedName>
</protein>
<dbReference type="GO" id="GO:0016758">
    <property type="term" value="F:hexosyltransferase activity"/>
    <property type="evidence" value="ECO:0007669"/>
    <property type="project" value="UniProtKB-ARBA"/>
</dbReference>
<evidence type="ECO:0000313" key="2">
    <source>
        <dbReference type="EMBL" id="MDG3497433.1"/>
    </source>
</evidence>